<reference evidence="2 3" key="1">
    <citation type="submission" date="2022-05" db="EMBL/GenBank/DDBJ databases">
        <authorList>
            <consortium name="Genoscope - CEA"/>
            <person name="William W."/>
        </authorList>
    </citation>
    <scope>NUCLEOTIDE SEQUENCE [LARGE SCALE GENOMIC DNA]</scope>
</reference>
<feature type="compositionally biased region" description="Polar residues" evidence="1">
    <location>
        <begin position="83"/>
        <end position="100"/>
    </location>
</feature>
<feature type="compositionally biased region" description="Polar residues" evidence="1">
    <location>
        <begin position="117"/>
        <end position="128"/>
    </location>
</feature>
<feature type="compositionally biased region" description="Low complexity" evidence="1">
    <location>
        <begin position="44"/>
        <end position="53"/>
    </location>
</feature>
<comment type="caution">
    <text evidence="2">The sequence shown here is derived from an EMBL/GenBank/DDBJ whole genome shotgun (WGS) entry which is preliminary data.</text>
</comment>
<evidence type="ECO:0000313" key="2">
    <source>
        <dbReference type="EMBL" id="CAH3184533.1"/>
    </source>
</evidence>
<feature type="compositionally biased region" description="Polar residues" evidence="1">
    <location>
        <begin position="54"/>
        <end position="63"/>
    </location>
</feature>
<keyword evidence="3" id="KW-1185">Reference proteome</keyword>
<sequence>MQGPSDNITLPVARNTIPRTNRADERSNRLVGQCSIPGPSPDHAFAAASNAAATTPSKGSSSKEAPHRKEKFVRGDSFPDSDVSVNQDQRQMTESNQTTRVVGHSYQHRVGDGVGSENRSNAAQNKNSCVVPIDSDPGEDTKGKKRCDKDCKIM</sequence>
<proteinExistence type="predicted"/>
<protein>
    <submittedName>
        <fullName evidence="2">Uncharacterized protein</fullName>
    </submittedName>
</protein>
<dbReference type="EMBL" id="CALNXK010000391">
    <property type="protein sequence ID" value="CAH3184533.1"/>
    <property type="molecule type" value="Genomic_DNA"/>
</dbReference>
<evidence type="ECO:0000256" key="1">
    <source>
        <dbReference type="SAM" id="MobiDB-lite"/>
    </source>
</evidence>
<evidence type="ECO:0000313" key="3">
    <source>
        <dbReference type="Proteomes" id="UP001159405"/>
    </source>
</evidence>
<organism evidence="2 3">
    <name type="scientific">Porites lobata</name>
    <dbReference type="NCBI Taxonomy" id="104759"/>
    <lineage>
        <taxon>Eukaryota</taxon>
        <taxon>Metazoa</taxon>
        <taxon>Cnidaria</taxon>
        <taxon>Anthozoa</taxon>
        <taxon>Hexacorallia</taxon>
        <taxon>Scleractinia</taxon>
        <taxon>Fungiina</taxon>
        <taxon>Poritidae</taxon>
        <taxon>Porites</taxon>
    </lineage>
</organism>
<name>A0ABN8S448_9CNID</name>
<feature type="compositionally biased region" description="Basic and acidic residues" evidence="1">
    <location>
        <begin position="139"/>
        <end position="154"/>
    </location>
</feature>
<accession>A0ABN8S448</accession>
<gene>
    <name evidence="2" type="ORF">PLOB_00030579</name>
</gene>
<feature type="region of interest" description="Disordered" evidence="1">
    <location>
        <begin position="1"/>
        <end position="154"/>
    </location>
</feature>
<dbReference type="Proteomes" id="UP001159405">
    <property type="component" value="Unassembled WGS sequence"/>
</dbReference>